<dbReference type="SMART" id="SM00204">
    <property type="entry name" value="TGFB"/>
    <property type="match status" value="1"/>
</dbReference>
<keyword evidence="6" id="KW-1015">Disulfide bond</keyword>
<dbReference type="PANTHER" id="PTHR11848:SF78">
    <property type="entry name" value="GROWTH_DIFFERENTIATION FACTOR 15"/>
    <property type="match status" value="1"/>
</dbReference>
<dbReference type="PROSITE" id="PS51362">
    <property type="entry name" value="TGF_BETA_2"/>
    <property type="match status" value="1"/>
</dbReference>
<dbReference type="Ensembl" id="ENSAMXT00000033668.1">
    <property type="protein sequence ID" value="ENSAMXP00000041684.1"/>
    <property type="gene ID" value="ENSAMXG00000029527.1"/>
</dbReference>
<accession>A0A3B1JK57</accession>
<reference evidence="12" key="1">
    <citation type="submission" date="2013-03" db="EMBL/GenBank/DDBJ databases">
        <authorList>
            <person name="Jeffery W."/>
            <person name="Warren W."/>
            <person name="Wilson R.K."/>
        </authorList>
    </citation>
    <scope>NUCLEOTIDE SEQUENCE</scope>
    <source>
        <strain evidence="12">female</strain>
    </source>
</reference>
<keyword evidence="4 9" id="KW-0732">Signal</keyword>
<dbReference type="GO" id="GO:0005615">
    <property type="term" value="C:extracellular space"/>
    <property type="evidence" value="ECO:0007669"/>
    <property type="project" value="TreeGrafter"/>
</dbReference>
<keyword evidence="5 8" id="KW-0339">Growth factor</keyword>
<dbReference type="GO" id="GO:0005125">
    <property type="term" value="F:cytokine activity"/>
    <property type="evidence" value="ECO:0007669"/>
    <property type="project" value="TreeGrafter"/>
</dbReference>
<dbReference type="AlphaFoldDB" id="A0A3B1JK57"/>
<dbReference type="PANTHER" id="PTHR11848">
    <property type="entry name" value="TGF-BETA FAMILY"/>
    <property type="match status" value="1"/>
</dbReference>
<comment type="subcellular location">
    <subcellularLocation>
        <location evidence="1">Secreted</location>
    </subcellularLocation>
</comment>
<dbReference type="Gene3D" id="2.60.120.970">
    <property type="match status" value="1"/>
</dbReference>
<evidence type="ECO:0000256" key="8">
    <source>
        <dbReference type="RuleBase" id="RU000354"/>
    </source>
</evidence>
<keyword evidence="12" id="KW-1185">Reference proteome</keyword>
<reference evidence="12" key="2">
    <citation type="journal article" date="2014" name="Nat. Commun.">
        <title>The cavefish genome reveals candidate genes for eye loss.</title>
        <authorList>
            <person name="McGaugh S.E."/>
            <person name="Gross J.B."/>
            <person name="Aken B."/>
            <person name="Blin M."/>
            <person name="Borowsky R."/>
            <person name="Chalopin D."/>
            <person name="Hinaux H."/>
            <person name="Jeffery W.R."/>
            <person name="Keene A."/>
            <person name="Ma L."/>
            <person name="Minx P."/>
            <person name="Murphy D."/>
            <person name="O'Quin K.E."/>
            <person name="Retaux S."/>
            <person name="Rohner N."/>
            <person name="Searle S.M."/>
            <person name="Stahl B.A."/>
            <person name="Tabin C."/>
            <person name="Volff J.N."/>
            <person name="Yoshizawa M."/>
            <person name="Warren W.C."/>
        </authorList>
    </citation>
    <scope>NUCLEOTIDE SEQUENCE [LARGE SCALE GENOMIC DNA]</scope>
    <source>
        <strain evidence="12">female</strain>
    </source>
</reference>
<dbReference type="InterPro" id="IPR001839">
    <property type="entry name" value="TGF-b_C"/>
</dbReference>
<organism evidence="11 12">
    <name type="scientific">Astyanax mexicanus</name>
    <name type="common">Blind cave fish</name>
    <name type="synonym">Astyanax fasciatus mexicanus</name>
    <dbReference type="NCBI Taxonomy" id="7994"/>
    <lineage>
        <taxon>Eukaryota</taxon>
        <taxon>Metazoa</taxon>
        <taxon>Chordata</taxon>
        <taxon>Craniata</taxon>
        <taxon>Vertebrata</taxon>
        <taxon>Euteleostomi</taxon>
        <taxon>Actinopterygii</taxon>
        <taxon>Neopterygii</taxon>
        <taxon>Teleostei</taxon>
        <taxon>Ostariophysi</taxon>
        <taxon>Characiformes</taxon>
        <taxon>Characoidei</taxon>
        <taxon>Acestrorhamphidae</taxon>
        <taxon>Acestrorhamphinae</taxon>
        <taxon>Astyanax</taxon>
    </lineage>
</organism>
<evidence type="ECO:0000256" key="7">
    <source>
        <dbReference type="ARBA" id="ARBA00023180"/>
    </source>
</evidence>
<name>A0A3B1JK57_ASTMX</name>
<evidence type="ECO:0000256" key="1">
    <source>
        <dbReference type="ARBA" id="ARBA00004613"/>
    </source>
</evidence>
<evidence type="ECO:0000259" key="10">
    <source>
        <dbReference type="PROSITE" id="PS51362"/>
    </source>
</evidence>
<sequence length="352" mass="40223">LVGPRSLRGCAFFMWLIFFCNSRVAESTAHLGYRGTDHTLQIQTVKTSILQYLGMDRPPESREKISYQNMLRIFHQYSDLQMKTQPFQKDLSLFLPATVQPLNSQHSQNELVHWFRAVFQRDARITKKFILEQARLQLQIWPQHNLFTQKILIKIVQKVPTSSSSREKDIETQVLHAESHTVTLDVTAAVKKMLLQINDTLLTADIGIFTTNPGRPEPAPDPQLYLELKMKTLAGKARKSRSTSEKSLEDENHCGRKSLSVSFEEIGWSDWIVAPVGYTMFFCDGSCPHNYKPASMHAQVKSRLHRLTKGKIPRPCCVPAAYEPMILMHYDSRGKLKLTAFDDLIVSKCNCA</sequence>
<reference evidence="11" key="3">
    <citation type="submission" date="2025-08" db="UniProtKB">
        <authorList>
            <consortium name="Ensembl"/>
        </authorList>
    </citation>
    <scope>IDENTIFICATION</scope>
</reference>
<dbReference type="FunFam" id="2.10.90.10:FF:000012">
    <property type="entry name" value="Growth/differentiation factor 9 (Predicted)"/>
    <property type="match status" value="1"/>
</dbReference>
<feature type="chain" id="PRO_5017442265" description="TGF-beta family profile domain-containing protein" evidence="9">
    <location>
        <begin position="28"/>
        <end position="352"/>
    </location>
</feature>
<dbReference type="InterPro" id="IPR017948">
    <property type="entry name" value="TGFb_CS"/>
</dbReference>
<dbReference type="GeneTree" id="ENSGT00940000161872"/>
<dbReference type="GO" id="GO:0008083">
    <property type="term" value="F:growth factor activity"/>
    <property type="evidence" value="ECO:0007669"/>
    <property type="project" value="UniProtKB-KW"/>
</dbReference>
<evidence type="ECO:0000256" key="3">
    <source>
        <dbReference type="ARBA" id="ARBA00022525"/>
    </source>
</evidence>
<reference evidence="11" key="4">
    <citation type="submission" date="2025-09" db="UniProtKB">
        <authorList>
            <consortium name="Ensembl"/>
        </authorList>
    </citation>
    <scope>IDENTIFICATION</scope>
</reference>
<dbReference type="Gene3D" id="2.10.90.10">
    <property type="entry name" value="Cystine-knot cytokines"/>
    <property type="match status" value="1"/>
</dbReference>
<proteinExistence type="inferred from homology"/>
<evidence type="ECO:0000256" key="9">
    <source>
        <dbReference type="SAM" id="SignalP"/>
    </source>
</evidence>
<dbReference type="SUPFAM" id="SSF57501">
    <property type="entry name" value="Cystine-knot cytokines"/>
    <property type="match status" value="1"/>
</dbReference>
<dbReference type="InParanoid" id="A0A3B1JK57"/>
<evidence type="ECO:0000256" key="4">
    <source>
        <dbReference type="ARBA" id="ARBA00022729"/>
    </source>
</evidence>
<feature type="domain" description="TGF-beta family profile" evidence="10">
    <location>
        <begin position="238"/>
        <end position="352"/>
    </location>
</feature>
<evidence type="ECO:0000313" key="12">
    <source>
        <dbReference type="Proteomes" id="UP000018467"/>
    </source>
</evidence>
<keyword evidence="3" id="KW-0964">Secreted</keyword>
<dbReference type="PRINTS" id="PR00669">
    <property type="entry name" value="INHIBINA"/>
</dbReference>
<evidence type="ECO:0000256" key="2">
    <source>
        <dbReference type="ARBA" id="ARBA00006656"/>
    </source>
</evidence>
<comment type="similarity">
    <text evidence="2 8">Belongs to the TGF-beta family.</text>
</comment>
<dbReference type="Proteomes" id="UP000018467">
    <property type="component" value="Unassembled WGS sequence"/>
</dbReference>
<protein>
    <recommendedName>
        <fullName evidence="10">TGF-beta family profile domain-containing protein</fullName>
    </recommendedName>
</protein>
<evidence type="ECO:0000256" key="6">
    <source>
        <dbReference type="ARBA" id="ARBA00023157"/>
    </source>
</evidence>
<dbReference type="Bgee" id="ENSAMXG00000029527">
    <property type="expression patterns" value="Expressed in testis and 2 other cell types or tissues"/>
</dbReference>
<dbReference type="InterPro" id="IPR029034">
    <property type="entry name" value="Cystine-knot_cytokine"/>
</dbReference>
<feature type="signal peptide" evidence="9">
    <location>
        <begin position="1"/>
        <end position="27"/>
    </location>
</feature>
<dbReference type="CDD" id="cd19376">
    <property type="entry name" value="TGF_beta_GDF15"/>
    <property type="match status" value="1"/>
</dbReference>
<evidence type="ECO:0000313" key="11">
    <source>
        <dbReference type="Ensembl" id="ENSAMXP00000041684.1"/>
    </source>
</evidence>
<dbReference type="PROSITE" id="PS00250">
    <property type="entry name" value="TGF_BETA_1"/>
    <property type="match status" value="1"/>
</dbReference>
<evidence type="ECO:0000256" key="5">
    <source>
        <dbReference type="ARBA" id="ARBA00023030"/>
    </source>
</evidence>
<dbReference type="STRING" id="7994.ENSAMXP00000041684"/>
<dbReference type="Pfam" id="PF00019">
    <property type="entry name" value="TGF_beta"/>
    <property type="match status" value="1"/>
</dbReference>
<keyword evidence="7" id="KW-0325">Glycoprotein</keyword>
<dbReference type="InterPro" id="IPR015615">
    <property type="entry name" value="TGF-beta-rel"/>
</dbReference>